<dbReference type="EMBL" id="MN056359">
    <property type="protein sequence ID" value="QGW48612.1"/>
    <property type="molecule type" value="Genomic_DNA"/>
</dbReference>
<accession>A0A650GPF7</accession>
<dbReference type="EMBL" id="MN056360">
    <property type="protein sequence ID" value="QGW48376.1"/>
    <property type="molecule type" value="Genomic_DNA"/>
</dbReference>
<sequence>MPTPTRKARTSYTCMHRNRAKPETDQFKELIPNGEKEYLLLCDSNRAASRSVVPALSRRYAQHGRQLLLYSLLT</sequence>
<proteinExistence type="predicted"/>
<keyword evidence="1" id="KW-0496">Mitochondrion</keyword>
<organism evidence="1">
    <name type="scientific">Raphanus sativus</name>
    <name type="common">Radish</name>
    <name type="synonym">Raphanus raphanistrum var. sativus</name>
    <dbReference type="NCBI Taxonomy" id="3726"/>
    <lineage>
        <taxon>Eukaryota</taxon>
        <taxon>Viridiplantae</taxon>
        <taxon>Streptophyta</taxon>
        <taxon>Embryophyta</taxon>
        <taxon>Tracheophyta</taxon>
        <taxon>Spermatophyta</taxon>
        <taxon>Magnoliopsida</taxon>
        <taxon>eudicotyledons</taxon>
        <taxon>Gunneridae</taxon>
        <taxon>Pentapetalae</taxon>
        <taxon>rosids</taxon>
        <taxon>malvids</taxon>
        <taxon>Brassicales</taxon>
        <taxon>Brassicaceae</taxon>
        <taxon>Brassiceae</taxon>
        <taxon>Raphanus</taxon>
    </lineage>
</organism>
<evidence type="ECO:0000313" key="1">
    <source>
        <dbReference type="EMBL" id="QGW48376.1"/>
    </source>
</evidence>
<name>A0A650GPF7_RAPSA</name>
<gene>
    <name evidence="1" type="primary">orf74f</name>
</gene>
<protein>
    <submittedName>
        <fullName evidence="1">Uncharacterized protein</fullName>
    </submittedName>
</protein>
<geneLocation type="mitochondrion" evidence="1"/>
<evidence type="ECO:0000313" key="2">
    <source>
        <dbReference type="EMBL" id="QGW48612.1"/>
    </source>
</evidence>
<dbReference type="AlphaFoldDB" id="A0A650GPF7"/>
<reference evidence="1" key="1">
    <citation type="submission" date="2019-06" db="EMBL/GenBank/DDBJ databases">
        <title>Complete mitochondrial genome sequencing of NWB CMS and Normal type.</title>
        <authorList>
            <person name="Zhang L."/>
            <person name="Wang Q."/>
            <person name="Wang Y."/>
        </authorList>
    </citation>
    <scope>NUCLEOTIDE SEQUENCE</scope>
    <source>
        <strain evidence="1">YB-A</strain>
        <strain evidence="2">YB-B</strain>
    </source>
</reference>